<name>A0A0D8XBM2_DICVI</name>
<sequence length="230" mass="25604">MAALMAMVCLVLLILPINFISASFCGSSAIPFSLETLFDGQPVLGCARPICFGSNETGHPATNDAIFYRINKRSDGYLRQESRLTKPFRPNDPRYSIKQTADCESTFQSDSCHGDNRWAAGIVPLMNVSAYPIALQCCSLETLRFSSDRGFITVNPGQIVIGGEVYKNGRQYAFDYIANIRKDVQMDGIVSYKLNIRRFACVSPDTSQQRGNHKNLTIMQDLISYMSNKV</sequence>
<dbReference type="OrthoDB" id="5212at2759"/>
<dbReference type="EMBL" id="KN716919">
    <property type="protein sequence ID" value="KJH41054.1"/>
    <property type="molecule type" value="Genomic_DNA"/>
</dbReference>
<evidence type="ECO:0000256" key="1">
    <source>
        <dbReference type="ARBA" id="ARBA00022473"/>
    </source>
</evidence>
<reference evidence="4" key="2">
    <citation type="journal article" date="2016" name="Sci. Rep.">
        <title>Dictyocaulus viviparus genome, variome and transcriptome elucidate lungworm biology and support future intervention.</title>
        <authorList>
            <person name="McNulty S.N."/>
            <person name="Strube C."/>
            <person name="Rosa B.A."/>
            <person name="Martin J.C."/>
            <person name="Tyagi R."/>
            <person name="Choi Y.J."/>
            <person name="Wang Q."/>
            <person name="Hallsworth Pepin K."/>
            <person name="Zhang X."/>
            <person name="Ozersky P."/>
            <person name="Wilson R.K."/>
            <person name="Sternberg P.W."/>
            <person name="Gasser R.B."/>
            <person name="Mitreva M."/>
        </authorList>
    </citation>
    <scope>NUCLEOTIDE SEQUENCE [LARGE SCALE GENOMIC DNA]</scope>
    <source>
        <strain evidence="4">HannoverDv2000</strain>
    </source>
</reference>
<protein>
    <submittedName>
        <fullName evidence="3">Uncharacterized protein</fullName>
    </submittedName>
</protein>
<dbReference type="AlphaFoldDB" id="A0A0D8XBM2"/>
<dbReference type="PANTHER" id="PTHR46706:SF12">
    <property type="entry name" value="PROTEIN QUA-1-RELATED"/>
    <property type="match status" value="1"/>
</dbReference>
<evidence type="ECO:0000313" key="3">
    <source>
        <dbReference type="EMBL" id="KJH41054.1"/>
    </source>
</evidence>
<dbReference type="Proteomes" id="UP000053766">
    <property type="component" value="Unassembled WGS sequence"/>
</dbReference>
<accession>A0A0D8XBM2</accession>
<reference evidence="3 4" key="1">
    <citation type="submission" date="2013-11" db="EMBL/GenBank/DDBJ databases">
        <title>Draft genome of the bovine lungworm Dictyocaulus viviparus.</title>
        <authorList>
            <person name="Mitreva M."/>
        </authorList>
    </citation>
    <scope>NUCLEOTIDE SEQUENCE [LARGE SCALE GENOMIC DNA]</scope>
    <source>
        <strain evidence="3 4">HannoverDv2000</strain>
    </source>
</reference>
<organism evidence="3 4">
    <name type="scientific">Dictyocaulus viviparus</name>
    <name type="common">Bovine lungworm</name>
    <dbReference type="NCBI Taxonomy" id="29172"/>
    <lineage>
        <taxon>Eukaryota</taxon>
        <taxon>Metazoa</taxon>
        <taxon>Ecdysozoa</taxon>
        <taxon>Nematoda</taxon>
        <taxon>Chromadorea</taxon>
        <taxon>Rhabditida</taxon>
        <taxon>Rhabditina</taxon>
        <taxon>Rhabditomorpha</taxon>
        <taxon>Strongyloidea</taxon>
        <taxon>Metastrongylidae</taxon>
        <taxon>Dictyocaulus</taxon>
    </lineage>
</organism>
<keyword evidence="4" id="KW-1185">Reference proteome</keyword>
<feature type="signal peptide" evidence="2">
    <location>
        <begin position="1"/>
        <end position="22"/>
    </location>
</feature>
<dbReference type="PANTHER" id="PTHR46706">
    <property type="entry name" value="PROTEIN QUA-1-RELATED"/>
    <property type="match status" value="1"/>
</dbReference>
<feature type="chain" id="PRO_5002335756" evidence="2">
    <location>
        <begin position="23"/>
        <end position="230"/>
    </location>
</feature>
<evidence type="ECO:0000256" key="2">
    <source>
        <dbReference type="SAM" id="SignalP"/>
    </source>
</evidence>
<keyword evidence="1" id="KW-0217">Developmental protein</keyword>
<dbReference type="InterPro" id="IPR052140">
    <property type="entry name" value="Dev_Signal_Hedgehog-like"/>
</dbReference>
<gene>
    <name evidence="3" type="ORF">DICVIV_12979</name>
</gene>
<proteinExistence type="predicted"/>
<evidence type="ECO:0000313" key="4">
    <source>
        <dbReference type="Proteomes" id="UP000053766"/>
    </source>
</evidence>
<dbReference type="STRING" id="29172.A0A0D8XBM2"/>
<keyword evidence="2" id="KW-0732">Signal</keyword>